<dbReference type="InterPro" id="IPR012337">
    <property type="entry name" value="RNaseH-like_sf"/>
</dbReference>
<dbReference type="PANTHER" id="PTHR33317">
    <property type="entry name" value="POLYNUCLEOTIDYL TRANSFERASE, RIBONUCLEASE H-LIKE SUPERFAMILY PROTEIN"/>
    <property type="match status" value="1"/>
</dbReference>
<evidence type="ECO:0000259" key="6">
    <source>
        <dbReference type="SMART" id="SM00732"/>
    </source>
</evidence>
<dbReference type="Gene3D" id="3.30.420.140">
    <property type="entry name" value="YqgF/RNase H-like domain"/>
    <property type="match status" value="1"/>
</dbReference>
<dbReference type="CDD" id="cd16964">
    <property type="entry name" value="YqgF"/>
    <property type="match status" value="1"/>
</dbReference>
<dbReference type="SMART" id="SM00732">
    <property type="entry name" value="YqgFc"/>
    <property type="match status" value="1"/>
</dbReference>
<keyword evidence="4 5" id="KW-0378">Hydrolase</keyword>
<keyword evidence="2 5" id="KW-0690">Ribosome biogenesis</keyword>
<name>A0A8J6YWM3_9PROT</name>
<dbReference type="InterPro" id="IPR006641">
    <property type="entry name" value="YqgF/RNaseH-like_dom"/>
</dbReference>
<dbReference type="Proteomes" id="UP000631034">
    <property type="component" value="Unassembled WGS sequence"/>
</dbReference>
<protein>
    <recommendedName>
        <fullName evidence="5">Putative pre-16S rRNA nuclease</fullName>
        <ecNumber evidence="5">3.1.-.-</ecNumber>
    </recommendedName>
</protein>
<dbReference type="GO" id="GO:0016788">
    <property type="term" value="F:hydrolase activity, acting on ester bonds"/>
    <property type="evidence" value="ECO:0007669"/>
    <property type="project" value="UniProtKB-UniRule"/>
</dbReference>
<dbReference type="GO" id="GO:0005829">
    <property type="term" value="C:cytosol"/>
    <property type="evidence" value="ECO:0007669"/>
    <property type="project" value="TreeGrafter"/>
</dbReference>
<feature type="domain" description="YqgF/RNase H-like" evidence="6">
    <location>
        <begin position="17"/>
        <end position="117"/>
    </location>
</feature>
<evidence type="ECO:0000256" key="2">
    <source>
        <dbReference type="ARBA" id="ARBA00022517"/>
    </source>
</evidence>
<proteinExistence type="inferred from homology"/>
<dbReference type="InterPro" id="IPR005227">
    <property type="entry name" value="YqgF"/>
</dbReference>
<dbReference type="HAMAP" id="MF_00651">
    <property type="entry name" value="Nuclease_YqgF"/>
    <property type="match status" value="1"/>
</dbReference>
<keyword evidence="1 5" id="KW-0963">Cytoplasm</keyword>
<dbReference type="Pfam" id="PF03652">
    <property type="entry name" value="RuvX"/>
    <property type="match status" value="1"/>
</dbReference>
<keyword evidence="3 5" id="KW-0540">Nuclease</keyword>
<dbReference type="AlphaFoldDB" id="A0A8J6YWM3"/>
<comment type="function">
    <text evidence="5">Could be a nuclease involved in processing of the 5'-end of pre-16S rRNA.</text>
</comment>
<dbReference type="GO" id="GO:0004518">
    <property type="term" value="F:nuclease activity"/>
    <property type="evidence" value="ECO:0007669"/>
    <property type="project" value="UniProtKB-KW"/>
</dbReference>
<evidence type="ECO:0000313" key="7">
    <source>
        <dbReference type="EMBL" id="MBE1237017.1"/>
    </source>
</evidence>
<dbReference type="GO" id="GO:0000967">
    <property type="term" value="P:rRNA 5'-end processing"/>
    <property type="evidence" value="ECO:0007669"/>
    <property type="project" value="UniProtKB-UniRule"/>
</dbReference>
<dbReference type="PANTHER" id="PTHR33317:SF4">
    <property type="entry name" value="POLYNUCLEOTIDYL TRANSFERASE, RIBONUCLEASE H-LIKE SUPERFAMILY PROTEIN"/>
    <property type="match status" value="1"/>
</dbReference>
<gene>
    <name evidence="7" type="primary">ruvX</name>
    <name evidence="7" type="ORF">IHV25_05080</name>
</gene>
<dbReference type="SUPFAM" id="SSF53098">
    <property type="entry name" value="Ribonuclease H-like"/>
    <property type="match status" value="1"/>
</dbReference>
<dbReference type="RefSeq" id="WP_192534029.1">
    <property type="nucleotide sequence ID" value="NZ_JACZHT010000003.1"/>
</dbReference>
<evidence type="ECO:0000256" key="5">
    <source>
        <dbReference type="HAMAP-Rule" id="MF_00651"/>
    </source>
</evidence>
<evidence type="ECO:0000256" key="3">
    <source>
        <dbReference type="ARBA" id="ARBA00022722"/>
    </source>
</evidence>
<reference evidence="7" key="1">
    <citation type="submission" date="2020-10" db="EMBL/GenBank/DDBJ databases">
        <title>Genome sequence of the unusual species of purple photosynthetic bacteria, Phaeovibrio sulfidiphilus DSM 23193, type strain.</title>
        <authorList>
            <person name="Kyndt J.A."/>
            <person name="Meyer T.E."/>
        </authorList>
    </citation>
    <scope>NUCLEOTIDE SEQUENCE</scope>
    <source>
        <strain evidence="7">DSM 23193</strain>
    </source>
</reference>
<evidence type="ECO:0000256" key="4">
    <source>
        <dbReference type="ARBA" id="ARBA00022801"/>
    </source>
</evidence>
<comment type="similarity">
    <text evidence="5">Belongs to the YqgF HJR family.</text>
</comment>
<evidence type="ECO:0000313" key="8">
    <source>
        <dbReference type="Proteomes" id="UP000631034"/>
    </source>
</evidence>
<comment type="caution">
    <text evidence="7">The sequence shown here is derived from an EMBL/GenBank/DDBJ whole genome shotgun (WGS) entry which is preliminary data.</text>
</comment>
<dbReference type="InterPro" id="IPR037027">
    <property type="entry name" value="YqgF/RNaseH-like_dom_sf"/>
</dbReference>
<dbReference type="NCBIfam" id="TIGR00250">
    <property type="entry name" value="RNAse_H_YqgF"/>
    <property type="match status" value="1"/>
</dbReference>
<comment type="subcellular location">
    <subcellularLocation>
        <location evidence="5">Cytoplasm</location>
    </subcellularLocation>
</comment>
<sequence length="157" mass="17246">MPVLPLEEFRSALPAMRCLVGLDPGTRTIGVAVSDLTRMIASPVTTIQRTKLQRDLEELGAILADRNPAGLVMGLPLEMDGGEGRRAQSVRAFGSSLMKAFDLPLLYWDERLSTSAVERTLIGEADLTRKRRKEVVDRAAAAYILQGVLDRLSMGFF</sequence>
<dbReference type="EMBL" id="JACZHT010000003">
    <property type="protein sequence ID" value="MBE1237017.1"/>
    <property type="molecule type" value="Genomic_DNA"/>
</dbReference>
<evidence type="ECO:0000256" key="1">
    <source>
        <dbReference type="ARBA" id="ARBA00022490"/>
    </source>
</evidence>
<accession>A0A8J6YWM3</accession>
<organism evidence="7 8">
    <name type="scientific">Phaeovibrio sulfidiphilus</name>
    <dbReference type="NCBI Taxonomy" id="1220600"/>
    <lineage>
        <taxon>Bacteria</taxon>
        <taxon>Pseudomonadati</taxon>
        <taxon>Pseudomonadota</taxon>
        <taxon>Alphaproteobacteria</taxon>
        <taxon>Rhodospirillales</taxon>
        <taxon>Rhodospirillaceae</taxon>
        <taxon>Phaeovibrio</taxon>
    </lineage>
</organism>
<dbReference type="EC" id="3.1.-.-" evidence="5"/>
<keyword evidence="8" id="KW-1185">Reference proteome</keyword>